<comment type="caution">
    <text evidence="2">The sequence shown here is derived from an EMBL/GenBank/DDBJ whole genome shotgun (WGS) entry which is preliminary data.</text>
</comment>
<reference evidence="2" key="2">
    <citation type="submission" date="2021-04" db="EMBL/GenBank/DDBJ databases">
        <authorList>
            <person name="Gilroy R."/>
        </authorList>
    </citation>
    <scope>NUCLEOTIDE SEQUENCE</scope>
    <source>
        <strain evidence="2">ChiW19-6364</strain>
    </source>
</reference>
<dbReference type="AlphaFoldDB" id="A0A9D2RB77"/>
<dbReference type="Proteomes" id="UP000823850">
    <property type="component" value="Unassembled WGS sequence"/>
</dbReference>
<dbReference type="EMBL" id="DWUX01000211">
    <property type="protein sequence ID" value="HJD40739.1"/>
    <property type="molecule type" value="Genomic_DNA"/>
</dbReference>
<gene>
    <name evidence="2" type="ORF">H9913_12010</name>
</gene>
<feature type="transmembrane region" description="Helical" evidence="1">
    <location>
        <begin position="36"/>
        <end position="54"/>
    </location>
</feature>
<protein>
    <recommendedName>
        <fullName evidence="4">YcxB family protein</fullName>
    </recommendedName>
</protein>
<keyword evidence="1" id="KW-1133">Transmembrane helix</keyword>
<keyword evidence="1" id="KW-0812">Transmembrane</keyword>
<evidence type="ECO:0000313" key="2">
    <source>
        <dbReference type="EMBL" id="HJD40739.1"/>
    </source>
</evidence>
<name>A0A9D2RB77_9FIRM</name>
<evidence type="ECO:0000256" key="1">
    <source>
        <dbReference type="SAM" id="Phobius"/>
    </source>
</evidence>
<keyword evidence="1" id="KW-0472">Membrane</keyword>
<organism evidence="2 3">
    <name type="scientific">Candidatus Blautia stercoripullorum</name>
    <dbReference type="NCBI Taxonomy" id="2838502"/>
    <lineage>
        <taxon>Bacteria</taxon>
        <taxon>Bacillati</taxon>
        <taxon>Bacillota</taxon>
        <taxon>Clostridia</taxon>
        <taxon>Lachnospirales</taxon>
        <taxon>Lachnospiraceae</taxon>
        <taxon>Blautia</taxon>
    </lineage>
</organism>
<proteinExistence type="predicted"/>
<accession>A0A9D2RB77</accession>
<evidence type="ECO:0000313" key="3">
    <source>
        <dbReference type="Proteomes" id="UP000823850"/>
    </source>
</evidence>
<reference evidence="2" key="1">
    <citation type="journal article" date="2021" name="PeerJ">
        <title>Extensive microbial diversity within the chicken gut microbiome revealed by metagenomics and culture.</title>
        <authorList>
            <person name="Gilroy R."/>
            <person name="Ravi A."/>
            <person name="Getino M."/>
            <person name="Pursley I."/>
            <person name="Horton D.L."/>
            <person name="Alikhan N.F."/>
            <person name="Baker D."/>
            <person name="Gharbi K."/>
            <person name="Hall N."/>
            <person name="Watson M."/>
            <person name="Adriaenssens E.M."/>
            <person name="Foster-Nyarko E."/>
            <person name="Jarju S."/>
            <person name="Secka A."/>
            <person name="Antonio M."/>
            <person name="Oren A."/>
            <person name="Chaudhuri R.R."/>
            <person name="La Ragione R."/>
            <person name="Hildebrand F."/>
            <person name="Pallen M.J."/>
        </authorList>
    </citation>
    <scope>NUCLEOTIDE SEQUENCE</scope>
    <source>
        <strain evidence="2">ChiW19-6364</strain>
    </source>
</reference>
<sequence>MAEEYQVTLEEKKDLYLNVFHEEHKNYKIYRRRERGVFLTALIYFLLGCLFNWIDAMRTGAWDREYFVGVLLLLLGGGYIAARFTSFVIISSAYDEYWVLREYLYSENIYTEKIIFSCDGIQILGYDRDRNIKDFILYQNVKQMSFYKTGIILWPNDDEHIYIPRTLFKNRRDLVQIKKWYEEKKSYGKTSI</sequence>
<evidence type="ECO:0008006" key="4">
    <source>
        <dbReference type="Google" id="ProtNLM"/>
    </source>
</evidence>
<feature type="transmembrane region" description="Helical" evidence="1">
    <location>
        <begin position="66"/>
        <end position="90"/>
    </location>
</feature>